<gene>
    <name evidence="1" type="ORF">PR048_024023</name>
</gene>
<accession>A0ABQ9GVW2</accession>
<protein>
    <submittedName>
        <fullName evidence="1">Uncharacterized protein</fullName>
    </submittedName>
</protein>
<sequence>MAMRKQGELEAAWTNRGKILKKKTAESKLIQVKDIWSLDDACNARKLPQCKLYDFLFPLDHDLANCKKIDTFILSVFTVNMCEQNSECTLYKVIYRSNGFNILNTLPTRINNTIDHVMTNTTQKNTIICNIENTLSDHYAVLTTICHSSYDTNTNKRLEYILGKLRQSINERQIIQKYKKKRNNSNIKLELGELNNRLTMLKR</sequence>
<reference evidence="1 2" key="1">
    <citation type="submission" date="2023-02" db="EMBL/GenBank/DDBJ databases">
        <title>LHISI_Scaffold_Assembly.</title>
        <authorList>
            <person name="Stuart O.P."/>
            <person name="Cleave R."/>
            <person name="Magrath M.J.L."/>
            <person name="Mikheyev A.S."/>
        </authorList>
    </citation>
    <scope>NUCLEOTIDE SEQUENCE [LARGE SCALE GENOMIC DNA]</scope>
    <source>
        <strain evidence="1">Daus_M_001</strain>
        <tissue evidence="1">Leg muscle</tissue>
    </source>
</reference>
<keyword evidence="2" id="KW-1185">Reference proteome</keyword>
<dbReference type="EMBL" id="JARBHB010000009">
    <property type="protein sequence ID" value="KAJ8876114.1"/>
    <property type="molecule type" value="Genomic_DNA"/>
</dbReference>
<organism evidence="1 2">
    <name type="scientific">Dryococelus australis</name>
    <dbReference type="NCBI Taxonomy" id="614101"/>
    <lineage>
        <taxon>Eukaryota</taxon>
        <taxon>Metazoa</taxon>
        <taxon>Ecdysozoa</taxon>
        <taxon>Arthropoda</taxon>
        <taxon>Hexapoda</taxon>
        <taxon>Insecta</taxon>
        <taxon>Pterygota</taxon>
        <taxon>Neoptera</taxon>
        <taxon>Polyneoptera</taxon>
        <taxon>Phasmatodea</taxon>
        <taxon>Verophasmatodea</taxon>
        <taxon>Anareolatae</taxon>
        <taxon>Phasmatidae</taxon>
        <taxon>Eurycanthinae</taxon>
        <taxon>Dryococelus</taxon>
    </lineage>
</organism>
<proteinExistence type="predicted"/>
<comment type="caution">
    <text evidence="1">The sequence shown here is derived from an EMBL/GenBank/DDBJ whole genome shotgun (WGS) entry which is preliminary data.</text>
</comment>
<evidence type="ECO:0000313" key="2">
    <source>
        <dbReference type="Proteomes" id="UP001159363"/>
    </source>
</evidence>
<evidence type="ECO:0000313" key="1">
    <source>
        <dbReference type="EMBL" id="KAJ8876114.1"/>
    </source>
</evidence>
<name>A0ABQ9GVW2_9NEOP</name>
<dbReference type="Proteomes" id="UP001159363">
    <property type="component" value="Chromosome 8"/>
</dbReference>